<dbReference type="PANTHER" id="PTHR23232">
    <property type="entry name" value="KRAB DOMAIN C2H2 ZINC FINGER"/>
    <property type="match status" value="1"/>
</dbReference>
<dbReference type="Ensembl" id="ENSCANT00000046108.1">
    <property type="protein sequence ID" value="ENSCANP00000023122.1"/>
    <property type="gene ID" value="ENSCANG00000034989.1"/>
</dbReference>
<dbReference type="SUPFAM" id="SSF109640">
    <property type="entry name" value="KRAB domain (Kruppel-associated box)"/>
    <property type="match status" value="1"/>
</dbReference>
<dbReference type="Pfam" id="PF01352">
    <property type="entry name" value="KRAB"/>
    <property type="match status" value="1"/>
</dbReference>
<reference evidence="2" key="2">
    <citation type="submission" date="2025-09" db="UniProtKB">
        <authorList>
            <consortium name="Ensembl"/>
        </authorList>
    </citation>
    <scope>IDENTIFICATION</scope>
</reference>
<dbReference type="STRING" id="336983.ENSCANP00000023122"/>
<name>A0A2K5J2W8_COLAP</name>
<protein>
    <recommendedName>
        <fullName evidence="1">KRAB domain-containing protein</fullName>
    </recommendedName>
</protein>
<dbReference type="Gene3D" id="6.10.140.140">
    <property type="match status" value="1"/>
</dbReference>
<evidence type="ECO:0000313" key="2">
    <source>
        <dbReference type="Ensembl" id="ENSCANP00000023122.1"/>
    </source>
</evidence>
<dbReference type="AlphaFoldDB" id="A0A2K5J2W8"/>
<evidence type="ECO:0000259" key="1">
    <source>
        <dbReference type="PROSITE" id="PS50805"/>
    </source>
</evidence>
<dbReference type="InterPro" id="IPR001909">
    <property type="entry name" value="KRAB"/>
</dbReference>
<dbReference type="PANTHER" id="PTHR23232:SF157">
    <property type="entry name" value="ZINC FINGER PROTEIN 525"/>
    <property type="match status" value="1"/>
</dbReference>
<evidence type="ECO:0000313" key="3">
    <source>
        <dbReference type="Proteomes" id="UP000233080"/>
    </source>
</evidence>
<dbReference type="SMART" id="SM00349">
    <property type="entry name" value="KRAB"/>
    <property type="match status" value="1"/>
</dbReference>
<reference evidence="2" key="1">
    <citation type="submission" date="2025-08" db="UniProtKB">
        <authorList>
            <consortium name="Ensembl"/>
        </authorList>
    </citation>
    <scope>IDENTIFICATION</scope>
</reference>
<keyword evidence="3" id="KW-1185">Reference proteome</keyword>
<proteinExistence type="predicted"/>
<organism evidence="2 3">
    <name type="scientific">Colobus angolensis palliatus</name>
    <name type="common">Peters' Angolan colobus</name>
    <dbReference type="NCBI Taxonomy" id="336983"/>
    <lineage>
        <taxon>Eukaryota</taxon>
        <taxon>Metazoa</taxon>
        <taxon>Chordata</taxon>
        <taxon>Craniata</taxon>
        <taxon>Vertebrata</taxon>
        <taxon>Euteleostomi</taxon>
        <taxon>Mammalia</taxon>
        <taxon>Eutheria</taxon>
        <taxon>Euarchontoglires</taxon>
        <taxon>Primates</taxon>
        <taxon>Haplorrhini</taxon>
        <taxon>Catarrhini</taxon>
        <taxon>Cercopithecidae</taxon>
        <taxon>Colobinae</taxon>
        <taxon>Colobus</taxon>
    </lineage>
</organism>
<dbReference type="CDD" id="cd07765">
    <property type="entry name" value="KRAB_A-box"/>
    <property type="match status" value="1"/>
</dbReference>
<dbReference type="PROSITE" id="PS50805">
    <property type="entry name" value="KRAB"/>
    <property type="match status" value="1"/>
</dbReference>
<dbReference type="OMA" id="HKMIANP"/>
<dbReference type="Proteomes" id="UP000233080">
    <property type="component" value="Unassembled WGS sequence"/>
</dbReference>
<sequence length="57" mass="6585">IAQQNLYRDVMLENYRNLVFLGIVVSKPDLITRLEQGEKPLTVKRHKMTANPSGRCE</sequence>
<dbReference type="GO" id="GO:0006355">
    <property type="term" value="P:regulation of DNA-templated transcription"/>
    <property type="evidence" value="ECO:0007669"/>
    <property type="project" value="InterPro"/>
</dbReference>
<accession>A0A2K5J2W8</accession>
<feature type="domain" description="KRAB" evidence="1">
    <location>
        <begin position="1"/>
        <end position="53"/>
    </location>
</feature>
<dbReference type="InterPro" id="IPR050169">
    <property type="entry name" value="Krueppel_C2H2_ZnF"/>
</dbReference>
<dbReference type="InterPro" id="IPR036051">
    <property type="entry name" value="KRAB_dom_sf"/>
</dbReference>